<keyword evidence="5" id="KW-0325">Glycoprotein</keyword>
<dbReference type="GO" id="GO:0005886">
    <property type="term" value="C:plasma membrane"/>
    <property type="evidence" value="ECO:0007669"/>
    <property type="project" value="UniProtKB-SubCell"/>
</dbReference>
<dbReference type="EMBL" id="JBBHLL010000890">
    <property type="protein sequence ID" value="KAK7797132.1"/>
    <property type="molecule type" value="Genomic_DNA"/>
</dbReference>
<dbReference type="Gene3D" id="2.10.60.10">
    <property type="entry name" value="CD59"/>
    <property type="match status" value="1"/>
</dbReference>
<evidence type="ECO:0000256" key="2">
    <source>
        <dbReference type="ARBA" id="ARBA00022475"/>
    </source>
</evidence>
<dbReference type="InterPro" id="IPR042339">
    <property type="entry name" value="Ly6D"/>
</dbReference>
<feature type="transmembrane region" description="Helical" evidence="6">
    <location>
        <begin position="109"/>
        <end position="128"/>
    </location>
</feature>
<keyword evidence="2" id="KW-1003">Cell membrane</keyword>
<evidence type="ECO:0000313" key="9">
    <source>
        <dbReference type="EMBL" id="KAK7797132.1"/>
    </source>
</evidence>
<dbReference type="InterPro" id="IPR035076">
    <property type="entry name" value="Toxin/TOLIP"/>
</dbReference>
<proteinExistence type="predicted"/>
<reference evidence="9 10" key="1">
    <citation type="journal article" date="2023" name="bioRxiv">
        <title>Conserved and derived expression patterns and positive selection on dental genes reveal complex evolutionary context of ever-growing rodent molars.</title>
        <authorList>
            <person name="Calamari Z.T."/>
            <person name="Song A."/>
            <person name="Cohen E."/>
            <person name="Akter M."/>
            <person name="Roy R.D."/>
            <person name="Hallikas O."/>
            <person name="Christensen M.M."/>
            <person name="Li P."/>
            <person name="Marangoni P."/>
            <person name="Jernvall J."/>
            <person name="Klein O.D."/>
        </authorList>
    </citation>
    <scope>NUCLEOTIDE SEQUENCE [LARGE SCALE GENOMIC DNA]</scope>
    <source>
        <strain evidence="9">V071</strain>
    </source>
</reference>
<evidence type="ECO:0000259" key="8">
    <source>
        <dbReference type="SMART" id="SM00134"/>
    </source>
</evidence>
<dbReference type="InterPro" id="IPR016054">
    <property type="entry name" value="LY6_UPA_recep-like"/>
</dbReference>
<comment type="subcellular location">
    <subcellularLocation>
        <location evidence="1">Cell membrane</location>
    </subcellularLocation>
</comment>
<dbReference type="Proteomes" id="UP001488838">
    <property type="component" value="Unassembled WGS sequence"/>
</dbReference>
<feature type="chain" id="PRO_5043564424" description="UPAR/Ly6 domain-containing protein" evidence="7">
    <location>
        <begin position="24"/>
        <end position="130"/>
    </location>
</feature>
<organism evidence="9 10">
    <name type="scientific">Myodes glareolus</name>
    <name type="common">Bank vole</name>
    <name type="synonym">Clethrionomys glareolus</name>
    <dbReference type="NCBI Taxonomy" id="447135"/>
    <lineage>
        <taxon>Eukaryota</taxon>
        <taxon>Metazoa</taxon>
        <taxon>Chordata</taxon>
        <taxon>Craniata</taxon>
        <taxon>Vertebrata</taxon>
        <taxon>Euteleostomi</taxon>
        <taxon>Mammalia</taxon>
        <taxon>Eutheria</taxon>
        <taxon>Euarchontoglires</taxon>
        <taxon>Glires</taxon>
        <taxon>Rodentia</taxon>
        <taxon>Myomorpha</taxon>
        <taxon>Muroidea</taxon>
        <taxon>Cricetidae</taxon>
        <taxon>Arvicolinae</taxon>
        <taxon>Myodes</taxon>
    </lineage>
</organism>
<feature type="domain" description="UPAR/Ly6" evidence="8">
    <location>
        <begin position="24"/>
        <end position="106"/>
    </location>
</feature>
<dbReference type="SUPFAM" id="SSF57302">
    <property type="entry name" value="Snake toxin-like"/>
    <property type="match status" value="1"/>
</dbReference>
<accession>A0AAW0H2N8</accession>
<dbReference type="PANTHER" id="PTHR16982">
    <property type="entry name" value="LYMPHOCYTE ANTIGEN 6D"/>
    <property type="match status" value="1"/>
</dbReference>
<keyword evidence="4 6" id="KW-0472">Membrane</keyword>
<dbReference type="SMART" id="SM00134">
    <property type="entry name" value="LU"/>
    <property type="match status" value="1"/>
</dbReference>
<dbReference type="PANTHER" id="PTHR16982:SF2">
    <property type="entry name" value="LYMPHOCYTE ANTIGEN 6D"/>
    <property type="match status" value="1"/>
</dbReference>
<sequence>MLRMKTALLLLLALAVATSPAWALQCHVCSNSANCMNAQTCPASSQFCKTATTVNTLSGNLVKKECADSCVSNHSQQGQITSGSWAIHCCQGDLCNGRLYSAASVRAPFSSATLGLAMSLGLLALMVLSL</sequence>
<dbReference type="PROSITE" id="PS00983">
    <property type="entry name" value="LY6_UPAR"/>
    <property type="match status" value="1"/>
</dbReference>
<protein>
    <recommendedName>
        <fullName evidence="8">UPAR/Ly6 domain-containing protein</fullName>
    </recommendedName>
</protein>
<keyword evidence="6" id="KW-0812">Transmembrane</keyword>
<dbReference type="GO" id="GO:0009986">
    <property type="term" value="C:cell surface"/>
    <property type="evidence" value="ECO:0007669"/>
    <property type="project" value="InterPro"/>
</dbReference>
<dbReference type="GO" id="GO:0030098">
    <property type="term" value="P:lymphocyte differentiation"/>
    <property type="evidence" value="ECO:0007669"/>
    <property type="project" value="InterPro"/>
</dbReference>
<dbReference type="InterPro" id="IPR045860">
    <property type="entry name" value="Snake_toxin-like_sf"/>
</dbReference>
<keyword evidence="6" id="KW-1133">Transmembrane helix</keyword>
<dbReference type="CDD" id="cd23542">
    <property type="entry name" value="TFP_LU_ECD_Ly6D"/>
    <property type="match status" value="1"/>
</dbReference>
<dbReference type="Pfam" id="PF00087">
    <property type="entry name" value="Toxin_TOLIP"/>
    <property type="match status" value="1"/>
</dbReference>
<keyword evidence="3 7" id="KW-0732">Signal</keyword>
<dbReference type="InterPro" id="IPR018363">
    <property type="entry name" value="CD59_antigen_CS"/>
</dbReference>
<dbReference type="AlphaFoldDB" id="A0AAW0H2N8"/>
<evidence type="ECO:0000256" key="4">
    <source>
        <dbReference type="ARBA" id="ARBA00023136"/>
    </source>
</evidence>
<evidence type="ECO:0000256" key="3">
    <source>
        <dbReference type="ARBA" id="ARBA00022729"/>
    </source>
</evidence>
<feature type="signal peptide" evidence="7">
    <location>
        <begin position="1"/>
        <end position="23"/>
    </location>
</feature>
<evidence type="ECO:0000256" key="7">
    <source>
        <dbReference type="SAM" id="SignalP"/>
    </source>
</evidence>
<dbReference type="FunFam" id="2.10.60.10:FF:000003">
    <property type="entry name" value="lymphocyte antigen 6E isoform X1"/>
    <property type="match status" value="1"/>
</dbReference>
<evidence type="ECO:0000256" key="1">
    <source>
        <dbReference type="ARBA" id="ARBA00004236"/>
    </source>
</evidence>
<gene>
    <name evidence="9" type="ORF">U0070_024091</name>
</gene>
<name>A0AAW0H2N8_MYOGA</name>
<comment type="caution">
    <text evidence="9">The sequence shown here is derived from an EMBL/GenBank/DDBJ whole genome shotgun (WGS) entry which is preliminary data.</text>
</comment>
<evidence type="ECO:0000256" key="6">
    <source>
        <dbReference type="SAM" id="Phobius"/>
    </source>
</evidence>
<evidence type="ECO:0000313" key="10">
    <source>
        <dbReference type="Proteomes" id="UP001488838"/>
    </source>
</evidence>
<keyword evidence="10" id="KW-1185">Reference proteome</keyword>
<evidence type="ECO:0000256" key="5">
    <source>
        <dbReference type="ARBA" id="ARBA00023180"/>
    </source>
</evidence>